<comment type="caution">
    <text evidence="1">The sequence shown here is derived from an EMBL/GenBank/DDBJ whole genome shotgun (WGS) entry which is preliminary data.</text>
</comment>
<dbReference type="Gene3D" id="4.10.280.10">
    <property type="entry name" value="Helix-loop-helix DNA-binding domain"/>
    <property type="match status" value="1"/>
</dbReference>
<proteinExistence type="predicted"/>
<accession>A0A923L7T2</accession>
<evidence type="ECO:0000313" key="2">
    <source>
        <dbReference type="Proteomes" id="UP000637359"/>
    </source>
</evidence>
<keyword evidence="2" id="KW-1185">Reference proteome</keyword>
<reference evidence="1" key="1">
    <citation type="submission" date="2020-08" db="EMBL/GenBank/DDBJ databases">
        <title>Genome public.</title>
        <authorList>
            <person name="Liu C."/>
            <person name="Sun Q."/>
        </authorList>
    </citation>
    <scope>NUCLEOTIDE SEQUENCE</scope>
    <source>
        <strain evidence="1">BX22</strain>
    </source>
</reference>
<organism evidence="1 2">
    <name type="scientific">Ornithinibacillus hominis</name>
    <dbReference type="NCBI Taxonomy" id="2763055"/>
    <lineage>
        <taxon>Bacteria</taxon>
        <taxon>Bacillati</taxon>
        <taxon>Bacillota</taxon>
        <taxon>Bacilli</taxon>
        <taxon>Bacillales</taxon>
        <taxon>Bacillaceae</taxon>
        <taxon>Ornithinibacillus</taxon>
    </lineage>
</organism>
<name>A0A923L7T2_9BACI</name>
<evidence type="ECO:0000313" key="1">
    <source>
        <dbReference type="EMBL" id="MBC5638053.1"/>
    </source>
</evidence>
<dbReference type="RefSeq" id="WP_186870761.1">
    <property type="nucleotide sequence ID" value="NZ_JACOOL010000011.1"/>
</dbReference>
<dbReference type="InterPro" id="IPR018540">
    <property type="entry name" value="Spo0E-like"/>
</dbReference>
<dbReference type="GO" id="GO:0046983">
    <property type="term" value="F:protein dimerization activity"/>
    <property type="evidence" value="ECO:0007669"/>
    <property type="project" value="InterPro"/>
</dbReference>
<dbReference type="InterPro" id="IPR037208">
    <property type="entry name" value="Spo0E-like_sf"/>
</dbReference>
<dbReference type="Proteomes" id="UP000637359">
    <property type="component" value="Unassembled WGS sequence"/>
</dbReference>
<dbReference type="AlphaFoldDB" id="A0A923L7T2"/>
<gene>
    <name evidence="1" type="ORF">H8S33_14745</name>
</gene>
<dbReference type="GO" id="GO:0043937">
    <property type="term" value="P:regulation of sporulation"/>
    <property type="evidence" value="ECO:0007669"/>
    <property type="project" value="InterPro"/>
</dbReference>
<dbReference type="Pfam" id="PF09388">
    <property type="entry name" value="SpoOE-like"/>
    <property type="match status" value="1"/>
</dbReference>
<dbReference type="SUPFAM" id="SSF140500">
    <property type="entry name" value="BAS1536-like"/>
    <property type="match status" value="1"/>
</dbReference>
<sequence length="56" mass="6748">MKKNKREHKQISLQEINDKRAILIEETSKFGLNSQRVLKVSEELDTMIINYMRDRK</sequence>
<dbReference type="InterPro" id="IPR036638">
    <property type="entry name" value="HLH_DNA-bd_sf"/>
</dbReference>
<protein>
    <submittedName>
        <fullName evidence="1">Aspartyl-phosphate phosphatase Spo0E family protein</fullName>
    </submittedName>
</protein>
<dbReference type="EMBL" id="JACOOL010000011">
    <property type="protein sequence ID" value="MBC5638053.1"/>
    <property type="molecule type" value="Genomic_DNA"/>
</dbReference>